<evidence type="ECO:0000313" key="1">
    <source>
        <dbReference type="EMBL" id="TGY75816.1"/>
    </source>
</evidence>
<dbReference type="EMBL" id="SRYB01000051">
    <property type="protein sequence ID" value="TGY75816.1"/>
    <property type="molecule type" value="Genomic_DNA"/>
</dbReference>
<proteinExistence type="predicted"/>
<accession>A0AC61RB31</accession>
<dbReference type="Proteomes" id="UP000306319">
    <property type="component" value="Unassembled WGS sequence"/>
</dbReference>
<comment type="caution">
    <text evidence="1">The sequence shown here is derived from an EMBL/GenBank/DDBJ whole genome shotgun (WGS) entry which is preliminary data.</text>
</comment>
<gene>
    <name evidence="1" type="ORF">E5331_19470</name>
</gene>
<sequence>MNVKLVGNFIQHIEVELMPGEDFFAQKGALIYLEQGIEKETVMNGGNGTGALGAIGNLIGAKLSGESFFLVHYINRSNRNRRLVLGGSFGLTPVKIQNETLICNKGVYVASNNMVNVSTQISIAGIMGGMGVFLQKISGTSTVFLDCKGQPIMKELGYGEMIEVDEDHIIAMQGIQEHQLSSAWSLKNVFGGEGLSMLRISGPGKVYLSPGKIIPHINS</sequence>
<evidence type="ECO:0000313" key="2">
    <source>
        <dbReference type="Proteomes" id="UP000306319"/>
    </source>
</evidence>
<protein>
    <submittedName>
        <fullName evidence="1">AIM24 family protein</fullName>
    </submittedName>
</protein>
<name>A0AC61RB31_9BACT</name>
<reference evidence="1" key="1">
    <citation type="submission" date="2019-04" db="EMBL/GenBank/DDBJ databases">
        <title>Microbes associate with the intestines of laboratory mice.</title>
        <authorList>
            <person name="Navarre W."/>
            <person name="Wong E."/>
            <person name="Huang K."/>
            <person name="Tropini C."/>
            <person name="Ng K."/>
            <person name="Yu B."/>
        </authorList>
    </citation>
    <scope>NUCLEOTIDE SEQUENCE</scope>
    <source>
        <strain evidence="1">NM04_E33</strain>
    </source>
</reference>
<organism evidence="1 2">
    <name type="scientific">Lepagella muris</name>
    <dbReference type="NCBI Taxonomy" id="3032870"/>
    <lineage>
        <taxon>Bacteria</taxon>
        <taxon>Pseudomonadati</taxon>
        <taxon>Bacteroidota</taxon>
        <taxon>Bacteroidia</taxon>
        <taxon>Bacteroidales</taxon>
        <taxon>Muribaculaceae</taxon>
        <taxon>Lepagella</taxon>
    </lineage>
</organism>
<keyword evidence="2" id="KW-1185">Reference proteome</keyword>